<dbReference type="AlphaFoldDB" id="A0A2T6K6K0"/>
<protein>
    <submittedName>
        <fullName evidence="4">TetR family transcriptional regulator</fullName>
    </submittedName>
</protein>
<dbReference type="Pfam" id="PF00440">
    <property type="entry name" value="TetR_N"/>
    <property type="match status" value="1"/>
</dbReference>
<evidence type="ECO:0000256" key="1">
    <source>
        <dbReference type="ARBA" id="ARBA00023125"/>
    </source>
</evidence>
<feature type="DNA-binding region" description="H-T-H motif" evidence="2">
    <location>
        <begin position="43"/>
        <end position="62"/>
    </location>
</feature>
<dbReference type="PANTHER" id="PTHR30055">
    <property type="entry name" value="HTH-TYPE TRANSCRIPTIONAL REGULATOR RUTR"/>
    <property type="match status" value="1"/>
</dbReference>
<dbReference type="PROSITE" id="PS50977">
    <property type="entry name" value="HTH_TETR_2"/>
    <property type="match status" value="1"/>
</dbReference>
<evidence type="ECO:0000313" key="5">
    <source>
        <dbReference type="Proteomes" id="UP000244523"/>
    </source>
</evidence>
<dbReference type="GO" id="GO:0003700">
    <property type="term" value="F:DNA-binding transcription factor activity"/>
    <property type="evidence" value="ECO:0007669"/>
    <property type="project" value="TreeGrafter"/>
</dbReference>
<keyword evidence="5" id="KW-1185">Reference proteome</keyword>
<dbReference type="PANTHER" id="PTHR30055:SF226">
    <property type="entry name" value="HTH-TYPE TRANSCRIPTIONAL REGULATOR PKSA"/>
    <property type="match status" value="1"/>
</dbReference>
<organism evidence="4 5">
    <name type="scientific">Yoonia sediminilitoris</name>
    <dbReference type="NCBI Taxonomy" id="1286148"/>
    <lineage>
        <taxon>Bacteria</taxon>
        <taxon>Pseudomonadati</taxon>
        <taxon>Pseudomonadota</taxon>
        <taxon>Alphaproteobacteria</taxon>
        <taxon>Rhodobacterales</taxon>
        <taxon>Paracoccaceae</taxon>
        <taxon>Yoonia</taxon>
    </lineage>
</organism>
<dbReference type="InterPro" id="IPR009057">
    <property type="entry name" value="Homeodomain-like_sf"/>
</dbReference>
<sequence>MDKLSLKLNDRVKRKSKKREDKRRQLAESAAHALCTLGYANTTLRDIAEHSGNALGTLHYYFEDRVDLITFSVKMYKSAFLDELRTAANASETLAEAIANLSAGLSHGVSFNADEHKLWFDIRNQAIFDEVFEDSIAEIEGEIIKIFAEIEQRFLVGRDAAILDYAAIDGLFRYLMQSKLPEHRNYDANLATFQKMLNYLWVK</sequence>
<accession>A0A2T6K6K0</accession>
<evidence type="ECO:0000256" key="2">
    <source>
        <dbReference type="PROSITE-ProRule" id="PRU00335"/>
    </source>
</evidence>
<evidence type="ECO:0000259" key="3">
    <source>
        <dbReference type="PROSITE" id="PS50977"/>
    </source>
</evidence>
<dbReference type="OrthoDB" id="8220622at2"/>
<proteinExistence type="predicted"/>
<dbReference type="EMBL" id="QBUD01000020">
    <property type="protein sequence ID" value="PUB10270.1"/>
    <property type="molecule type" value="Genomic_DNA"/>
</dbReference>
<gene>
    <name evidence="4" type="ORF">C8N45_12032</name>
</gene>
<keyword evidence="1 2" id="KW-0238">DNA-binding</keyword>
<dbReference type="RefSeq" id="WP_108388839.1">
    <property type="nucleotide sequence ID" value="NZ_QBUD01000020.1"/>
</dbReference>
<reference evidence="4 5" key="1">
    <citation type="submission" date="2018-04" db="EMBL/GenBank/DDBJ databases">
        <title>Genomic Encyclopedia of Archaeal and Bacterial Type Strains, Phase II (KMG-II): from individual species to whole genera.</title>
        <authorList>
            <person name="Goeker M."/>
        </authorList>
    </citation>
    <scope>NUCLEOTIDE SEQUENCE [LARGE SCALE GENOMIC DNA]</scope>
    <source>
        <strain evidence="4 5">DSM 29955</strain>
    </source>
</reference>
<dbReference type="InterPro" id="IPR001647">
    <property type="entry name" value="HTH_TetR"/>
</dbReference>
<evidence type="ECO:0000313" key="4">
    <source>
        <dbReference type="EMBL" id="PUB10270.1"/>
    </source>
</evidence>
<name>A0A2T6K6K0_9RHOB</name>
<feature type="domain" description="HTH tetR-type" evidence="3">
    <location>
        <begin position="20"/>
        <end position="80"/>
    </location>
</feature>
<comment type="caution">
    <text evidence="4">The sequence shown here is derived from an EMBL/GenBank/DDBJ whole genome shotgun (WGS) entry which is preliminary data.</text>
</comment>
<dbReference type="Proteomes" id="UP000244523">
    <property type="component" value="Unassembled WGS sequence"/>
</dbReference>
<dbReference type="GO" id="GO:0000976">
    <property type="term" value="F:transcription cis-regulatory region binding"/>
    <property type="evidence" value="ECO:0007669"/>
    <property type="project" value="TreeGrafter"/>
</dbReference>
<dbReference type="Gene3D" id="1.10.357.10">
    <property type="entry name" value="Tetracycline Repressor, domain 2"/>
    <property type="match status" value="1"/>
</dbReference>
<dbReference type="InterPro" id="IPR050109">
    <property type="entry name" value="HTH-type_TetR-like_transc_reg"/>
</dbReference>
<dbReference type="SUPFAM" id="SSF46689">
    <property type="entry name" value="Homeodomain-like"/>
    <property type="match status" value="1"/>
</dbReference>